<dbReference type="InterPro" id="IPR007867">
    <property type="entry name" value="GMC_OxRtase_C"/>
</dbReference>
<dbReference type="PROSITE" id="PS00624">
    <property type="entry name" value="GMC_OXRED_2"/>
    <property type="match status" value="1"/>
</dbReference>
<dbReference type="PANTHER" id="PTHR11552:SF147">
    <property type="entry name" value="CHOLINE DEHYDROGENASE, MITOCHONDRIAL"/>
    <property type="match status" value="1"/>
</dbReference>
<accession>A0ABW0P6X5</accession>
<evidence type="ECO:0000259" key="6">
    <source>
        <dbReference type="PROSITE" id="PS00623"/>
    </source>
</evidence>
<evidence type="ECO:0000256" key="1">
    <source>
        <dbReference type="ARBA" id="ARBA00001974"/>
    </source>
</evidence>
<dbReference type="InterPro" id="IPR012132">
    <property type="entry name" value="GMC_OxRdtase"/>
</dbReference>
<sequence>MAAAEETDRRTIGRFDYVVIGAGSAGCVVANRLSRNPRTRVLVLEAGGRDDWIWFHIPVGYLFAIGNPRADWLFKTEAQPGLGGRALAYPRGKVVGGSSAINAMVYMRGQAADYDGWRQLGLSGWGWDDVLPYFLKHEDHIGPGESGVHRSGGEWRVEHPRVRWAILDAIREAAAEAGIAKIDDFNTGDNEGSSYFQVNQRRGRRLSAFNAFLRPVLDAREDHLRLEINVLVERVVIEDGRATAVEFTHGGEKLRAEVSGEVVLSAGAIGSPALLERSGIGDGARLQGLGIATVADLPGVGENLQDHLQIRPVYKVEGVRTLNSDYAKIWRRPLMALQYAALRSGPLTMAPSQVGAFAKSSPEHATANLQYHFQPLSLDSWGSGLHPFDAFTASVCNLRPTSRGHVHIATPRAEDAPSISPNYLDTQADRQVAIDAMKLTRRIVGQAPLARFRPQEHLPGPAATSDEDLLDASARLGTTIFHPVGTAKMGRPDDARAVLDERLRVRGVAGLRVIDASVMPAITSGNTANPTMMIGEKGAAMMLEDAKVG</sequence>
<dbReference type="InterPro" id="IPR036188">
    <property type="entry name" value="FAD/NAD-bd_sf"/>
</dbReference>
<evidence type="ECO:0000259" key="7">
    <source>
        <dbReference type="PROSITE" id="PS00624"/>
    </source>
</evidence>
<keyword evidence="9" id="KW-1185">Reference proteome</keyword>
<dbReference type="PROSITE" id="PS00623">
    <property type="entry name" value="GMC_OXRED_1"/>
    <property type="match status" value="1"/>
</dbReference>
<dbReference type="Gene3D" id="3.50.50.60">
    <property type="entry name" value="FAD/NAD(P)-binding domain"/>
    <property type="match status" value="1"/>
</dbReference>
<dbReference type="SUPFAM" id="SSF54373">
    <property type="entry name" value="FAD-linked reductases, C-terminal domain"/>
    <property type="match status" value="1"/>
</dbReference>
<feature type="domain" description="Glucose-methanol-choline oxidoreductase N-terminal" evidence="7">
    <location>
        <begin position="267"/>
        <end position="281"/>
    </location>
</feature>
<protein>
    <submittedName>
        <fullName evidence="8">GMC family oxidoreductase</fullName>
    </submittedName>
</protein>
<comment type="cofactor">
    <cofactor evidence="1">
        <name>FAD</name>
        <dbReference type="ChEBI" id="CHEBI:57692"/>
    </cofactor>
</comment>
<gene>
    <name evidence="8" type="ORF">ACFPN9_23440</name>
</gene>
<dbReference type="EMBL" id="JBHSLU010000082">
    <property type="protein sequence ID" value="MFC5508200.1"/>
    <property type="molecule type" value="Genomic_DNA"/>
</dbReference>
<dbReference type="Gene3D" id="3.30.560.10">
    <property type="entry name" value="Glucose Oxidase, domain 3"/>
    <property type="match status" value="1"/>
</dbReference>
<evidence type="ECO:0000256" key="4">
    <source>
        <dbReference type="ARBA" id="ARBA00022827"/>
    </source>
</evidence>
<dbReference type="SUPFAM" id="SSF51905">
    <property type="entry name" value="FAD/NAD(P)-binding domain"/>
    <property type="match status" value="1"/>
</dbReference>
<keyword evidence="4 5" id="KW-0274">FAD</keyword>
<dbReference type="Proteomes" id="UP001596060">
    <property type="component" value="Unassembled WGS sequence"/>
</dbReference>
<reference evidence="9" key="1">
    <citation type="journal article" date="2019" name="Int. J. Syst. Evol. Microbiol.">
        <title>The Global Catalogue of Microorganisms (GCM) 10K type strain sequencing project: providing services to taxonomists for standard genome sequencing and annotation.</title>
        <authorList>
            <consortium name="The Broad Institute Genomics Platform"/>
            <consortium name="The Broad Institute Genome Sequencing Center for Infectious Disease"/>
            <person name="Wu L."/>
            <person name="Ma J."/>
        </authorList>
    </citation>
    <scope>NUCLEOTIDE SEQUENCE [LARGE SCALE GENOMIC DNA]</scope>
    <source>
        <strain evidence="9">CCUG 43117</strain>
    </source>
</reference>
<dbReference type="Pfam" id="PF05199">
    <property type="entry name" value="GMC_oxred_C"/>
    <property type="match status" value="1"/>
</dbReference>
<evidence type="ECO:0000313" key="9">
    <source>
        <dbReference type="Proteomes" id="UP001596060"/>
    </source>
</evidence>
<evidence type="ECO:0000256" key="5">
    <source>
        <dbReference type="RuleBase" id="RU003968"/>
    </source>
</evidence>
<organism evidence="8 9">
    <name type="scientific">Bosea massiliensis</name>
    <dbReference type="NCBI Taxonomy" id="151419"/>
    <lineage>
        <taxon>Bacteria</taxon>
        <taxon>Pseudomonadati</taxon>
        <taxon>Pseudomonadota</taxon>
        <taxon>Alphaproteobacteria</taxon>
        <taxon>Hyphomicrobiales</taxon>
        <taxon>Boseaceae</taxon>
        <taxon>Bosea</taxon>
    </lineage>
</organism>
<dbReference type="RefSeq" id="WP_066721523.1">
    <property type="nucleotide sequence ID" value="NZ_JBHSLU010000082.1"/>
</dbReference>
<dbReference type="Pfam" id="PF00732">
    <property type="entry name" value="GMC_oxred_N"/>
    <property type="match status" value="1"/>
</dbReference>
<keyword evidence="3 5" id="KW-0285">Flavoprotein</keyword>
<evidence type="ECO:0000256" key="2">
    <source>
        <dbReference type="ARBA" id="ARBA00010790"/>
    </source>
</evidence>
<evidence type="ECO:0000256" key="3">
    <source>
        <dbReference type="ARBA" id="ARBA00022630"/>
    </source>
</evidence>
<dbReference type="PANTHER" id="PTHR11552">
    <property type="entry name" value="GLUCOSE-METHANOL-CHOLINE GMC OXIDOREDUCTASE"/>
    <property type="match status" value="1"/>
</dbReference>
<name>A0ABW0P6X5_9HYPH</name>
<comment type="similarity">
    <text evidence="2 5">Belongs to the GMC oxidoreductase family.</text>
</comment>
<feature type="domain" description="Glucose-methanol-choline oxidoreductase N-terminal" evidence="6">
    <location>
        <begin position="92"/>
        <end position="115"/>
    </location>
</feature>
<comment type="caution">
    <text evidence="8">The sequence shown here is derived from an EMBL/GenBank/DDBJ whole genome shotgun (WGS) entry which is preliminary data.</text>
</comment>
<proteinExistence type="inferred from homology"/>
<evidence type="ECO:0000313" key="8">
    <source>
        <dbReference type="EMBL" id="MFC5508200.1"/>
    </source>
</evidence>
<dbReference type="PIRSF" id="PIRSF000137">
    <property type="entry name" value="Alcohol_oxidase"/>
    <property type="match status" value="1"/>
</dbReference>
<dbReference type="InterPro" id="IPR000172">
    <property type="entry name" value="GMC_OxRdtase_N"/>
</dbReference>